<evidence type="ECO:0000313" key="2">
    <source>
        <dbReference type="Proteomes" id="UP001287983"/>
    </source>
</evidence>
<dbReference type="Proteomes" id="UP001287983">
    <property type="component" value="Unassembled WGS sequence"/>
</dbReference>
<reference evidence="1" key="1">
    <citation type="submission" date="2023-10" db="EMBL/GenBank/DDBJ databases">
        <title>Genome sequences of Myoplasma ovipneumoniae isolated from sheep.</title>
        <authorList>
            <person name="Spergser J."/>
        </authorList>
    </citation>
    <scope>NUCLEOTIDE SEQUENCE</scope>
    <source>
        <strain evidence="1">5474_3</strain>
    </source>
</reference>
<organism evidence="1 2">
    <name type="scientific">Mesomycoplasma ovipneumoniae</name>
    <dbReference type="NCBI Taxonomy" id="29562"/>
    <lineage>
        <taxon>Bacteria</taxon>
        <taxon>Bacillati</taxon>
        <taxon>Mycoplasmatota</taxon>
        <taxon>Mycoplasmoidales</taxon>
        <taxon>Metamycoplasmataceae</taxon>
        <taxon>Mesomycoplasma</taxon>
    </lineage>
</organism>
<comment type="caution">
    <text evidence="1">The sequence shown here is derived from an EMBL/GenBank/DDBJ whole genome shotgun (WGS) entry which is preliminary data.</text>
</comment>
<sequence length="42" mass="5088">MRSRNILNWVKIKILNWWSSVVKVDEIVVLFIKILHLFVAEH</sequence>
<name>A0AAJ2PCC0_9BACT</name>
<dbReference type="EMBL" id="JAWPFQ010000007">
    <property type="protein sequence ID" value="MDW2916280.1"/>
    <property type="molecule type" value="Genomic_DNA"/>
</dbReference>
<dbReference type="GeneID" id="89471398"/>
<dbReference type="AlphaFoldDB" id="A0AAJ2PCC0"/>
<proteinExistence type="predicted"/>
<gene>
    <name evidence="1" type="ORF">R7W55_01420</name>
</gene>
<protein>
    <submittedName>
        <fullName evidence="1">Uncharacterized protein</fullName>
    </submittedName>
</protein>
<evidence type="ECO:0000313" key="1">
    <source>
        <dbReference type="EMBL" id="MDW2916280.1"/>
    </source>
</evidence>
<dbReference type="RefSeq" id="WP_274827455.1">
    <property type="nucleotide sequence ID" value="NZ_CP134945.1"/>
</dbReference>
<accession>A0AAJ2PCC0</accession>